<dbReference type="Proteomes" id="UP001320420">
    <property type="component" value="Unassembled WGS sequence"/>
</dbReference>
<dbReference type="InterPro" id="IPR022159">
    <property type="entry name" value="STIP/TFIP11_N"/>
</dbReference>
<feature type="region of interest" description="Disordered" evidence="7">
    <location>
        <begin position="1"/>
        <end position="241"/>
    </location>
</feature>
<keyword evidence="4" id="KW-0747">Spliceosome</keyword>
<dbReference type="PANTHER" id="PTHR23329:SF1">
    <property type="entry name" value="TUFTELIN-INTERACTING PROTEIN 11"/>
    <property type="match status" value="1"/>
</dbReference>
<sequence length="970" mass="108689">MSFDSYNISKADAEAYTSSDNDQDDDDDILRPSVDPRDDEFLDYNPRKRRRTGRDAKESAALGIFGSDSEDNGPSRRWKAKQNLRHKNMSFVSSGQKQPKNSDESGDEDEDVDEDKDDDEDEDEDGGRPGLGAKVASRQEEDDEAEEEDEDEEMTGVGLGFRPSTQGLGWAPPSKPESFPMMNTPSKPPAVKPKYDGSTPLGRGFVPSSANAPALKEGVQDAPPSAPQTPKPSAFGGGGKAKSFAAKMMAKMGYVEGQGLGANNEGRAQSIQAVLRPQGNLGLGAVREKSEQERKEEKRQARIRGEEVSDSDEEKKKKKREKKKKQQHGLDSGTGSGASTPRKSKTKYLTVNDIRKAAPGLHIPDAFAPILDLTGRDQKLLTSSSGLLTPTTGTEVVKQSEAGKLARRAQADLGAFVEEWKDLQERKAWLDMQIQESEQALGNLESDFAGLEAFHSVLDEISNAARDREWDPIIAGLKKAETATKTTHDEDLAAIAVASIHPFMREAIQGWQPLEDPKLGNFVSDLTNIRGLLGLDKRADSGKAVTKWEDAEIDGVYRRHQKATTAYESMIYKYIFPKLVTTISQWDVHDPAPLLTVFDNWEPLFPKFVYSQLLEQVARRLSEAIGKWKPKKKQQAIHLWTFPWLEHLPAYHLDPKGSGIVADVRRKFRQLIDSWDYRRGVIPGLKEWKDVFRPSSNKDQQDQGQNQNRDQWKPLVLHHVLPSMARYLRTHFRVDPADQEPYMEVLEGALRWTDVISPTMVAEVLVAELFPRWHLVLWQWLVTPDANYDEIEGAWLAWWRDDVFPADIASHRSVAAEFDAGVARIQLARSLGDAARDKLPRPEAGPAHRPPSHKKQQQALPPPPQTQEQQQPPEKQEPTFRDEVEDWCQENDLQFIPVRRANEQGHHYFRLTARLDGRGGVLAYFAGPDALHVEESRKVGGGGMRLARGEKGQAQGDEWGLLLEKLFEEV</sequence>
<dbReference type="GO" id="GO:0003676">
    <property type="term" value="F:nucleic acid binding"/>
    <property type="evidence" value="ECO:0007669"/>
    <property type="project" value="InterPro"/>
</dbReference>
<evidence type="ECO:0000256" key="5">
    <source>
        <dbReference type="ARBA" id="ARBA00023187"/>
    </source>
</evidence>
<dbReference type="InterPro" id="IPR022783">
    <property type="entry name" value="GCFC_dom"/>
</dbReference>
<feature type="compositionally biased region" description="Acidic residues" evidence="7">
    <location>
        <begin position="104"/>
        <end position="125"/>
    </location>
</feature>
<feature type="region of interest" description="Disordered" evidence="7">
    <location>
        <begin position="834"/>
        <end position="881"/>
    </location>
</feature>
<accession>A0AAN9UZD8</accession>
<comment type="subcellular location">
    <subcellularLocation>
        <location evidence="1">Nucleus</location>
    </subcellularLocation>
</comment>
<feature type="domain" description="G-patch" evidence="8">
    <location>
        <begin position="241"/>
        <end position="288"/>
    </location>
</feature>
<dbReference type="GO" id="GO:0071008">
    <property type="term" value="C:U2-type post-mRNA release spliceosomal complex"/>
    <property type="evidence" value="ECO:0007669"/>
    <property type="project" value="TreeGrafter"/>
</dbReference>
<reference evidence="9 10" key="1">
    <citation type="submission" date="2024-02" db="EMBL/GenBank/DDBJ databases">
        <title>De novo assembly and annotation of 12 fungi associated with fruit tree decline syndrome in Ontario, Canada.</title>
        <authorList>
            <person name="Sulman M."/>
            <person name="Ellouze W."/>
            <person name="Ilyukhin E."/>
        </authorList>
    </citation>
    <scope>NUCLEOTIDE SEQUENCE [LARGE SCALE GENOMIC DNA]</scope>
    <source>
        <strain evidence="9 10">M11/M66-122</strain>
    </source>
</reference>
<keyword evidence="10" id="KW-1185">Reference proteome</keyword>
<dbReference type="InterPro" id="IPR045211">
    <property type="entry name" value="TFP11/STIP/Ntr1"/>
</dbReference>
<feature type="region of interest" description="Disordered" evidence="7">
    <location>
        <begin position="282"/>
        <end position="345"/>
    </location>
</feature>
<proteinExistence type="inferred from homology"/>
<dbReference type="Pfam" id="PF12457">
    <property type="entry name" value="TIP_N"/>
    <property type="match status" value="1"/>
</dbReference>
<keyword evidence="3" id="KW-0507">mRNA processing</keyword>
<evidence type="ECO:0000259" key="8">
    <source>
        <dbReference type="PROSITE" id="PS50174"/>
    </source>
</evidence>
<name>A0AAN9UZD8_9PEZI</name>
<evidence type="ECO:0000256" key="4">
    <source>
        <dbReference type="ARBA" id="ARBA00022728"/>
    </source>
</evidence>
<dbReference type="SMART" id="SM00443">
    <property type="entry name" value="G_patch"/>
    <property type="match status" value="1"/>
</dbReference>
<comment type="similarity">
    <text evidence="2">Belongs to the TFP11/STIP family.</text>
</comment>
<feature type="compositionally biased region" description="Basic residues" evidence="7">
    <location>
        <begin position="316"/>
        <end position="327"/>
    </location>
</feature>
<comment type="caution">
    <text evidence="9">The sequence shown here is derived from an EMBL/GenBank/DDBJ whole genome shotgun (WGS) entry which is preliminary data.</text>
</comment>
<feature type="compositionally biased region" description="Basic residues" evidence="7">
    <location>
        <begin position="76"/>
        <end position="88"/>
    </location>
</feature>
<dbReference type="Pfam" id="PF07842">
    <property type="entry name" value="GCFC"/>
    <property type="match status" value="1"/>
</dbReference>
<dbReference type="AlphaFoldDB" id="A0AAN9UZD8"/>
<dbReference type="PANTHER" id="PTHR23329">
    <property type="entry name" value="TUFTELIN-INTERACTING PROTEIN 11-RELATED"/>
    <property type="match status" value="1"/>
</dbReference>
<evidence type="ECO:0000256" key="3">
    <source>
        <dbReference type="ARBA" id="ARBA00022664"/>
    </source>
</evidence>
<dbReference type="EMBL" id="JAKJXP020000010">
    <property type="protein sequence ID" value="KAK7755932.1"/>
    <property type="molecule type" value="Genomic_DNA"/>
</dbReference>
<gene>
    <name evidence="9" type="ORF">SLS62_002219</name>
</gene>
<feature type="compositionally biased region" description="Acidic residues" evidence="7">
    <location>
        <begin position="140"/>
        <end position="154"/>
    </location>
</feature>
<organism evidence="9 10">
    <name type="scientific">Diatrype stigma</name>
    <dbReference type="NCBI Taxonomy" id="117547"/>
    <lineage>
        <taxon>Eukaryota</taxon>
        <taxon>Fungi</taxon>
        <taxon>Dikarya</taxon>
        <taxon>Ascomycota</taxon>
        <taxon>Pezizomycotina</taxon>
        <taxon>Sordariomycetes</taxon>
        <taxon>Xylariomycetidae</taxon>
        <taxon>Xylariales</taxon>
        <taxon>Diatrypaceae</taxon>
        <taxon>Diatrype</taxon>
    </lineage>
</organism>
<keyword evidence="5" id="KW-0508">mRNA splicing</keyword>
<dbReference type="GO" id="GO:0000390">
    <property type="term" value="P:spliceosomal complex disassembly"/>
    <property type="evidence" value="ECO:0007669"/>
    <property type="project" value="InterPro"/>
</dbReference>
<evidence type="ECO:0000256" key="7">
    <source>
        <dbReference type="SAM" id="MobiDB-lite"/>
    </source>
</evidence>
<dbReference type="Pfam" id="PF01585">
    <property type="entry name" value="G-patch"/>
    <property type="match status" value="1"/>
</dbReference>
<feature type="compositionally biased region" description="Polar residues" evidence="7">
    <location>
        <begin position="90"/>
        <end position="99"/>
    </location>
</feature>
<dbReference type="PROSITE" id="PS50174">
    <property type="entry name" value="G_PATCH"/>
    <property type="match status" value="1"/>
</dbReference>
<evidence type="ECO:0000256" key="2">
    <source>
        <dbReference type="ARBA" id="ARBA00010900"/>
    </source>
</evidence>
<evidence type="ECO:0000256" key="6">
    <source>
        <dbReference type="ARBA" id="ARBA00023242"/>
    </source>
</evidence>
<dbReference type="InterPro" id="IPR000467">
    <property type="entry name" value="G_patch_dom"/>
</dbReference>
<evidence type="ECO:0000313" key="10">
    <source>
        <dbReference type="Proteomes" id="UP001320420"/>
    </source>
</evidence>
<feature type="compositionally biased region" description="Basic and acidic residues" evidence="7">
    <location>
        <begin position="286"/>
        <end position="307"/>
    </location>
</feature>
<protein>
    <recommendedName>
        <fullName evidence="8">G-patch domain-containing protein</fullName>
    </recommendedName>
</protein>
<keyword evidence="6" id="KW-0539">Nucleus</keyword>
<evidence type="ECO:0000256" key="1">
    <source>
        <dbReference type="ARBA" id="ARBA00004123"/>
    </source>
</evidence>
<evidence type="ECO:0000313" key="9">
    <source>
        <dbReference type="EMBL" id="KAK7755932.1"/>
    </source>
</evidence>